<dbReference type="SMART" id="SM00020">
    <property type="entry name" value="Tryp_SPc"/>
    <property type="match status" value="1"/>
</dbReference>
<keyword evidence="5 8" id="KW-0378">Hydrolase</keyword>
<evidence type="ECO:0000256" key="7">
    <source>
        <dbReference type="ARBA" id="ARBA00023157"/>
    </source>
</evidence>
<evidence type="ECO:0000256" key="6">
    <source>
        <dbReference type="ARBA" id="ARBA00022825"/>
    </source>
</evidence>
<feature type="domain" description="Peptidase S1" evidence="9">
    <location>
        <begin position="18"/>
        <end position="238"/>
    </location>
</feature>
<dbReference type="InterPro" id="IPR050127">
    <property type="entry name" value="Serine_Proteases_S1"/>
</dbReference>
<reference evidence="11" key="1">
    <citation type="submission" date="2025-08" db="UniProtKB">
        <authorList>
            <consortium name="RefSeq"/>
        </authorList>
    </citation>
    <scope>IDENTIFICATION</scope>
</reference>
<evidence type="ECO:0000256" key="1">
    <source>
        <dbReference type="ARBA" id="ARBA00004613"/>
    </source>
</evidence>
<dbReference type="PROSITE" id="PS00135">
    <property type="entry name" value="TRYPSIN_SER"/>
    <property type="match status" value="1"/>
</dbReference>
<evidence type="ECO:0000313" key="11">
    <source>
        <dbReference type="RefSeq" id="XP_015265198.1"/>
    </source>
</evidence>
<dbReference type="InterPro" id="IPR001254">
    <property type="entry name" value="Trypsin_dom"/>
</dbReference>
<evidence type="ECO:0000256" key="3">
    <source>
        <dbReference type="ARBA" id="ARBA00022525"/>
    </source>
</evidence>
<gene>
    <name evidence="11" type="primary">LOC107109137</name>
</gene>
<comment type="subcellular location">
    <subcellularLocation>
        <location evidence="1">Secreted</location>
    </subcellularLocation>
</comment>
<sequence length="240" mass="26950">MGLPRQRDNITQEDEGRIIGGYPCNPHSQPWQAYVTGQYVCGGTLINPSWVVTAAHCYSGNLVVRLGEHNLRYREGAERIRNVVRIIQHPWFDRRTLNNDIMLLKLETPVPIDWNIRPLRLPVQCSNAGTQCLVSGWGTVSSPQTSFPDVLQCANVRIISRQRCANSYPRRITDNMICAGILEGGVDSCQGDSGGPLVCNRQLEGIVSWGLETCAQSNHPGVYTRVCNYVDWIQQVMRRN</sequence>
<accession>A0ABM1JUR1</accession>
<keyword evidence="3" id="KW-0964">Secreted</keyword>
<keyword evidence="4 8" id="KW-0645">Protease</keyword>
<evidence type="ECO:0000256" key="4">
    <source>
        <dbReference type="ARBA" id="ARBA00022670"/>
    </source>
</evidence>
<keyword evidence="7" id="KW-1015">Disulfide bond</keyword>
<dbReference type="InterPro" id="IPR009003">
    <property type="entry name" value="Peptidase_S1_PA"/>
</dbReference>
<organism evidence="10 11">
    <name type="scientific">Gekko japonicus</name>
    <name type="common">Schlegel's Japanese gecko</name>
    <dbReference type="NCBI Taxonomy" id="146911"/>
    <lineage>
        <taxon>Eukaryota</taxon>
        <taxon>Metazoa</taxon>
        <taxon>Chordata</taxon>
        <taxon>Craniata</taxon>
        <taxon>Vertebrata</taxon>
        <taxon>Euteleostomi</taxon>
        <taxon>Lepidosauria</taxon>
        <taxon>Squamata</taxon>
        <taxon>Bifurcata</taxon>
        <taxon>Gekkota</taxon>
        <taxon>Gekkonidae</taxon>
        <taxon>Gekkoninae</taxon>
        <taxon>Gekko</taxon>
    </lineage>
</organism>
<dbReference type="InterPro" id="IPR043504">
    <property type="entry name" value="Peptidase_S1_PA_chymotrypsin"/>
</dbReference>
<dbReference type="PROSITE" id="PS00134">
    <property type="entry name" value="TRYPSIN_HIS"/>
    <property type="match status" value="1"/>
</dbReference>
<dbReference type="PROSITE" id="PS50240">
    <property type="entry name" value="TRYPSIN_DOM"/>
    <property type="match status" value="1"/>
</dbReference>
<keyword evidence="6 8" id="KW-0720">Serine protease</keyword>
<dbReference type="Proteomes" id="UP000694871">
    <property type="component" value="Unplaced"/>
</dbReference>
<dbReference type="PANTHER" id="PTHR24264">
    <property type="entry name" value="TRYPSIN-RELATED"/>
    <property type="match status" value="1"/>
</dbReference>
<comment type="similarity">
    <text evidence="2">Belongs to the peptidase S1 family. Snake venom subfamily.</text>
</comment>
<dbReference type="CDD" id="cd00190">
    <property type="entry name" value="Tryp_SPc"/>
    <property type="match status" value="1"/>
</dbReference>
<keyword evidence="10" id="KW-1185">Reference proteome</keyword>
<proteinExistence type="inferred from homology"/>
<evidence type="ECO:0000259" key="9">
    <source>
        <dbReference type="PROSITE" id="PS50240"/>
    </source>
</evidence>
<dbReference type="InterPro" id="IPR033116">
    <property type="entry name" value="TRYPSIN_SER"/>
</dbReference>
<evidence type="ECO:0000256" key="2">
    <source>
        <dbReference type="ARBA" id="ARBA00009228"/>
    </source>
</evidence>
<dbReference type="PRINTS" id="PR00722">
    <property type="entry name" value="CHYMOTRYPSIN"/>
</dbReference>
<dbReference type="InterPro" id="IPR001314">
    <property type="entry name" value="Peptidase_S1A"/>
</dbReference>
<dbReference type="Pfam" id="PF00089">
    <property type="entry name" value="Trypsin"/>
    <property type="match status" value="1"/>
</dbReference>
<dbReference type="Gene3D" id="2.40.10.10">
    <property type="entry name" value="Trypsin-like serine proteases"/>
    <property type="match status" value="2"/>
</dbReference>
<evidence type="ECO:0000256" key="8">
    <source>
        <dbReference type="RuleBase" id="RU363034"/>
    </source>
</evidence>
<dbReference type="PANTHER" id="PTHR24264:SF15">
    <property type="entry name" value="RIKEN CDNA 2210010C04 GENE"/>
    <property type="match status" value="1"/>
</dbReference>
<protein>
    <submittedName>
        <fullName evidence="11">Trypsin-like</fullName>
    </submittedName>
</protein>
<dbReference type="GeneID" id="107109137"/>
<evidence type="ECO:0000256" key="5">
    <source>
        <dbReference type="ARBA" id="ARBA00022801"/>
    </source>
</evidence>
<evidence type="ECO:0000313" key="10">
    <source>
        <dbReference type="Proteomes" id="UP000694871"/>
    </source>
</evidence>
<dbReference type="SUPFAM" id="SSF50494">
    <property type="entry name" value="Trypsin-like serine proteases"/>
    <property type="match status" value="1"/>
</dbReference>
<dbReference type="InterPro" id="IPR018114">
    <property type="entry name" value="TRYPSIN_HIS"/>
</dbReference>
<dbReference type="RefSeq" id="XP_015265198.1">
    <property type="nucleotide sequence ID" value="XM_015409712.1"/>
</dbReference>
<name>A0ABM1JUR1_GEKJA</name>